<evidence type="ECO:0000259" key="11">
    <source>
        <dbReference type="Pfam" id="PF22638"/>
    </source>
</evidence>
<comment type="caution">
    <text evidence="12">The sequence shown here is derived from an EMBL/GenBank/DDBJ whole genome shotgun (WGS) entry which is preliminary data.</text>
</comment>
<dbReference type="Pfam" id="PF22638">
    <property type="entry name" value="FlgK_D1"/>
    <property type="match status" value="1"/>
</dbReference>
<dbReference type="SUPFAM" id="SSF64518">
    <property type="entry name" value="Phase 1 flagellin"/>
    <property type="match status" value="1"/>
</dbReference>
<name>A0A6N7QY62_9BACI</name>
<proteinExistence type="inferred from homology"/>
<evidence type="ECO:0000259" key="10">
    <source>
        <dbReference type="Pfam" id="PF06429"/>
    </source>
</evidence>
<feature type="domain" description="Flagellar hook-associated protein FlgK helical" evidence="11">
    <location>
        <begin position="102"/>
        <end position="401"/>
    </location>
</feature>
<dbReference type="Pfam" id="PF00460">
    <property type="entry name" value="Flg_bb_rod"/>
    <property type="match status" value="1"/>
</dbReference>
<keyword evidence="12" id="KW-0966">Cell projection</keyword>
<dbReference type="NCBIfam" id="TIGR02492">
    <property type="entry name" value="flgK_ends"/>
    <property type="match status" value="1"/>
</dbReference>
<dbReference type="GO" id="GO:0005198">
    <property type="term" value="F:structural molecule activity"/>
    <property type="evidence" value="ECO:0007669"/>
    <property type="project" value="UniProtKB-UniRule"/>
</dbReference>
<evidence type="ECO:0000256" key="3">
    <source>
        <dbReference type="ARBA" id="ARBA00009677"/>
    </source>
</evidence>
<keyword evidence="12" id="KW-0969">Cilium</keyword>
<organism evidence="12 13">
    <name type="scientific">Gracilibacillus thailandensis</name>
    <dbReference type="NCBI Taxonomy" id="563735"/>
    <lineage>
        <taxon>Bacteria</taxon>
        <taxon>Bacillati</taxon>
        <taxon>Bacillota</taxon>
        <taxon>Bacilli</taxon>
        <taxon>Bacillales</taxon>
        <taxon>Bacillaceae</taxon>
        <taxon>Gracilibacillus</taxon>
    </lineage>
</organism>
<keyword evidence="13" id="KW-1185">Reference proteome</keyword>
<evidence type="ECO:0000256" key="6">
    <source>
        <dbReference type="ARBA" id="ARBA00023143"/>
    </source>
</evidence>
<evidence type="ECO:0000256" key="8">
    <source>
        <dbReference type="SAM" id="MobiDB-lite"/>
    </source>
</evidence>
<dbReference type="InterPro" id="IPR010930">
    <property type="entry name" value="Flg_bb/hook_C_dom"/>
</dbReference>
<dbReference type="InterPro" id="IPR001444">
    <property type="entry name" value="Flag_bb_rod_N"/>
</dbReference>
<gene>
    <name evidence="7 12" type="primary">flgK</name>
    <name evidence="12" type="ORF">GH885_11800</name>
</gene>
<feature type="domain" description="Flagellar basal-body/hook protein C-terminal" evidence="10">
    <location>
        <begin position="506"/>
        <end position="544"/>
    </location>
</feature>
<comment type="subcellular location">
    <subcellularLocation>
        <location evidence="1 7">Bacterial flagellum</location>
    </subcellularLocation>
    <subcellularLocation>
        <location evidence="2 7">Secreted</location>
    </subcellularLocation>
</comment>
<keyword evidence="6 7" id="KW-0975">Bacterial flagellum</keyword>
<dbReference type="Pfam" id="PF06429">
    <property type="entry name" value="Flg_bbr_C"/>
    <property type="match status" value="1"/>
</dbReference>
<comment type="similarity">
    <text evidence="3 7">Belongs to the flagella basal body rod proteins family.</text>
</comment>
<evidence type="ECO:0000256" key="4">
    <source>
        <dbReference type="ARBA" id="ARBA00016244"/>
    </source>
</evidence>
<dbReference type="PRINTS" id="PR01005">
    <property type="entry name" value="FLGHOOKAP1"/>
</dbReference>
<reference evidence="12 13" key="1">
    <citation type="submission" date="2019-10" db="EMBL/GenBank/DDBJ databases">
        <title>Gracilibacillus salitolerans sp. nov., a moderate halophile isolated from a saline soil in northwest China.</title>
        <authorList>
            <person name="Gan L."/>
        </authorList>
    </citation>
    <scope>NUCLEOTIDE SEQUENCE [LARGE SCALE GENOMIC DNA]</scope>
    <source>
        <strain evidence="12 13">TP2-8</strain>
    </source>
</reference>
<protein>
    <recommendedName>
        <fullName evidence="4 7">Flagellar hook-associated protein 1</fullName>
        <shortName evidence="7">HAP1</shortName>
    </recommendedName>
</protein>
<keyword evidence="12" id="KW-0282">Flagellum</keyword>
<dbReference type="GO" id="GO:0044780">
    <property type="term" value="P:bacterial-type flagellum assembly"/>
    <property type="evidence" value="ECO:0007669"/>
    <property type="project" value="InterPro"/>
</dbReference>
<evidence type="ECO:0000256" key="1">
    <source>
        <dbReference type="ARBA" id="ARBA00004365"/>
    </source>
</evidence>
<evidence type="ECO:0000256" key="2">
    <source>
        <dbReference type="ARBA" id="ARBA00004613"/>
    </source>
</evidence>
<evidence type="ECO:0000259" key="9">
    <source>
        <dbReference type="Pfam" id="PF00460"/>
    </source>
</evidence>
<keyword evidence="5 7" id="KW-0964">Secreted</keyword>
<dbReference type="PANTHER" id="PTHR30033">
    <property type="entry name" value="FLAGELLAR HOOK-ASSOCIATED PROTEIN 1"/>
    <property type="match status" value="1"/>
</dbReference>
<dbReference type="GO" id="GO:0005576">
    <property type="term" value="C:extracellular region"/>
    <property type="evidence" value="ECO:0007669"/>
    <property type="project" value="UniProtKB-SubCell"/>
</dbReference>
<accession>A0A6N7QY62</accession>
<feature type="domain" description="Flagellar basal body rod protein N-terminal" evidence="9">
    <location>
        <begin position="8"/>
        <end position="38"/>
    </location>
</feature>
<dbReference type="Proteomes" id="UP000435187">
    <property type="component" value="Unassembled WGS sequence"/>
</dbReference>
<dbReference type="RefSeq" id="WP_153835641.1">
    <property type="nucleotide sequence ID" value="NZ_JBHUMW010000017.1"/>
</dbReference>
<dbReference type="GO" id="GO:0009424">
    <property type="term" value="C:bacterial-type flagellum hook"/>
    <property type="evidence" value="ECO:0007669"/>
    <property type="project" value="UniProtKB-UniRule"/>
</dbReference>
<feature type="region of interest" description="Disordered" evidence="8">
    <location>
        <begin position="49"/>
        <end position="68"/>
    </location>
</feature>
<dbReference type="EMBL" id="WJEE01000024">
    <property type="protein sequence ID" value="MRI67017.1"/>
    <property type="molecule type" value="Genomic_DNA"/>
</dbReference>
<dbReference type="PANTHER" id="PTHR30033:SF1">
    <property type="entry name" value="FLAGELLAR HOOK-ASSOCIATED PROTEIN 1"/>
    <property type="match status" value="1"/>
</dbReference>
<dbReference type="AlphaFoldDB" id="A0A6N7QY62"/>
<evidence type="ECO:0000313" key="12">
    <source>
        <dbReference type="EMBL" id="MRI67017.1"/>
    </source>
</evidence>
<evidence type="ECO:0000313" key="13">
    <source>
        <dbReference type="Proteomes" id="UP000435187"/>
    </source>
</evidence>
<evidence type="ECO:0000256" key="5">
    <source>
        <dbReference type="ARBA" id="ARBA00022525"/>
    </source>
</evidence>
<sequence length="551" mass="60675">MPSTFNGLEVAKRALHTQQTALYTTGHNIANANTEGYTRQRVNMTATAPYPAASRNRPEIPGQIGSGVEAGSIERIRDSFIDKQYRQENSKVGFYESKADTMSKLESILNEPTDQGLSQTLDLFWKSLQDLSVNPEDSGARSVVKERANALADAFQYIHGSLQDVRANLKNEIGVDNTKVNSLIDQINQLNGQINKIEPHGYVPNDLYDERDRLIDELSGYADIKVDYRKSSGQPSPIAQGIATITLITDNEDVENGNDEPIKLVDGSVDVQPGSEEAVKHIFADFDDDNNLKAMFFAQPDRDLTVEEQTDNLVANYSDEIHIYASNYDVQGKLNALIDGSGYLKDFEYGTGDEEGTAAGEINEMLADLDKMVEHFVTEFNAVHQNGYTLSDDQPQGGEFFTGTTADTIALSEAIANDVDLIAASSSGAAGDGENATELANVYTKRVEQFLSYDDTDPDQLDDKATIKSYFESIIGEMGVVAEESNRMKNNSGILRQQVEESRQAISSVSLDEEMTNLIQYQHAYNAAARNMTAVDEMLDRIINNMGLVGR</sequence>
<dbReference type="InterPro" id="IPR002371">
    <property type="entry name" value="FlgK"/>
</dbReference>
<dbReference type="InterPro" id="IPR053927">
    <property type="entry name" value="FlgK_helical"/>
</dbReference>
<evidence type="ECO:0000256" key="7">
    <source>
        <dbReference type="RuleBase" id="RU362065"/>
    </source>
</evidence>